<name>A0A177CAW5_9PLEO</name>
<dbReference type="RefSeq" id="XP_018034686.1">
    <property type="nucleotide sequence ID" value="XM_018182931.1"/>
</dbReference>
<sequence length="128" mass="14111">MASIRELAQKISVLAGQVETFGNSALSNAANSQTQLQELDLINSIEEMGREILGPRYTLMEILHSPADVAPLLIVHELNLPQRIPPSGSISKAELAMWCNSEMGTRIEGAPLRRFICYMVMTGLFKEP</sequence>
<dbReference type="EMBL" id="KV441553">
    <property type="protein sequence ID" value="OAG04321.1"/>
    <property type="molecule type" value="Genomic_DNA"/>
</dbReference>
<organism evidence="1 2">
    <name type="scientific">Paraphaeosphaeria sporulosa</name>
    <dbReference type="NCBI Taxonomy" id="1460663"/>
    <lineage>
        <taxon>Eukaryota</taxon>
        <taxon>Fungi</taxon>
        <taxon>Dikarya</taxon>
        <taxon>Ascomycota</taxon>
        <taxon>Pezizomycotina</taxon>
        <taxon>Dothideomycetes</taxon>
        <taxon>Pleosporomycetidae</taxon>
        <taxon>Pleosporales</taxon>
        <taxon>Massarineae</taxon>
        <taxon>Didymosphaeriaceae</taxon>
        <taxon>Paraphaeosphaeria</taxon>
    </lineage>
</organism>
<protein>
    <submittedName>
        <fullName evidence="1">Uncharacterized protein</fullName>
    </submittedName>
</protein>
<accession>A0A177CAW5</accession>
<dbReference type="Proteomes" id="UP000077069">
    <property type="component" value="Unassembled WGS sequence"/>
</dbReference>
<evidence type="ECO:0000313" key="2">
    <source>
        <dbReference type="Proteomes" id="UP000077069"/>
    </source>
</evidence>
<dbReference type="GeneID" id="28766417"/>
<proteinExistence type="predicted"/>
<reference evidence="1 2" key="1">
    <citation type="submission" date="2016-05" db="EMBL/GenBank/DDBJ databases">
        <title>Comparative analysis of secretome profiles of manganese(II)-oxidizing ascomycete fungi.</title>
        <authorList>
            <consortium name="DOE Joint Genome Institute"/>
            <person name="Zeiner C.A."/>
            <person name="Purvine S.O."/>
            <person name="Zink E.M."/>
            <person name="Wu S."/>
            <person name="Pasa-Tolic L."/>
            <person name="Chaput D.L."/>
            <person name="Haridas S."/>
            <person name="Grigoriev I.V."/>
            <person name="Santelli C.M."/>
            <person name="Hansel C.M."/>
        </authorList>
    </citation>
    <scope>NUCLEOTIDE SEQUENCE [LARGE SCALE GENOMIC DNA]</scope>
    <source>
        <strain evidence="1 2">AP3s5-JAC2a</strain>
    </source>
</reference>
<dbReference type="AlphaFoldDB" id="A0A177CAW5"/>
<gene>
    <name evidence="1" type="ORF">CC84DRAFT_1217792</name>
</gene>
<dbReference type="InParanoid" id="A0A177CAW5"/>
<keyword evidence="2" id="KW-1185">Reference proteome</keyword>
<evidence type="ECO:0000313" key="1">
    <source>
        <dbReference type="EMBL" id="OAG04321.1"/>
    </source>
</evidence>